<feature type="compositionally biased region" description="Polar residues" evidence="1">
    <location>
        <begin position="71"/>
        <end position="84"/>
    </location>
</feature>
<sequence>MRNPRLGFMKPKSGFLAKPKSGFLAEPSSEFREPSYWVSRTQSQIWVPRETQRNLVVGFTNPVTGFREPSSRNPQGALDSSSSS</sequence>
<name>A0AAV5LZJ3_9ROSI</name>
<proteinExistence type="predicted"/>
<keyword evidence="3" id="KW-1185">Reference proteome</keyword>
<feature type="region of interest" description="Disordered" evidence="1">
    <location>
        <begin position="62"/>
        <end position="84"/>
    </location>
</feature>
<organism evidence="2 3">
    <name type="scientific">Rubroshorea leprosula</name>
    <dbReference type="NCBI Taxonomy" id="152421"/>
    <lineage>
        <taxon>Eukaryota</taxon>
        <taxon>Viridiplantae</taxon>
        <taxon>Streptophyta</taxon>
        <taxon>Embryophyta</taxon>
        <taxon>Tracheophyta</taxon>
        <taxon>Spermatophyta</taxon>
        <taxon>Magnoliopsida</taxon>
        <taxon>eudicotyledons</taxon>
        <taxon>Gunneridae</taxon>
        <taxon>Pentapetalae</taxon>
        <taxon>rosids</taxon>
        <taxon>malvids</taxon>
        <taxon>Malvales</taxon>
        <taxon>Dipterocarpaceae</taxon>
        <taxon>Rubroshorea</taxon>
    </lineage>
</organism>
<comment type="caution">
    <text evidence="2">The sequence shown here is derived from an EMBL/GenBank/DDBJ whole genome shotgun (WGS) entry which is preliminary data.</text>
</comment>
<evidence type="ECO:0000313" key="2">
    <source>
        <dbReference type="EMBL" id="GKV42951.1"/>
    </source>
</evidence>
<dbReference type="EMBL" id="BPVZ01000163">
    <property type="protein sequence ID" value="GKV42951.1"/>
    <property type="molecule type" value="Genomic_DNA"/>
</dbReference>
<dbReference type="AlphaFoldDB" id="A0AAV5LZJ3"/>
<protein>
    <submittedName>
        <fullName evidence="2">Uncharacterized protein</fullName>
    </submittedName>
</protein>
<dbReference type="Proteomes" id="UP001054252">
    <property type="component" value="Unassembled WGS sequence"/>
</dbReference>
<evidence type="ECO:0000313" key="3">
    <source>
        <dbReference type="Proteomes" id="UP001054252"/>
    </source>
</evidence>
<gene>
    <name evidence="2" type="ORF">SLEP1_g50298</name>
</gene>
<accession>A0AAV5LZJ3</accession>
<reference evidence="2 3" key="1">
    <citation type="journal article" date="2021" name="Commun. Biol.">
        <title>The genome of Shorea leprosula (Dipterocarpaceae) highlights the ecological relevance of drought in aseasonal tropical rainforests.</title>
        <authorList>
            <person name="Ng K.K.S."/>
            <person name="Kobayashi M.J."/>
            <person name="Fawcett J.A."/>
            <person name="Hatakeyama M."/>
            <person name="Paape T."/>
            <person name="Ng C.H."/>
            <person name="Ang C.C."/>
            <person name="Tnah L.H."/>
            <person name="Lee C.T."/>
            <person name="Nishiyama T."/>
            <person name="Sese J."/>
            <person name="O'Brien M.J."/>
            <person name="Copetti D."/>
            <person name="Mohd Noor M.I."/>
            <person name="Ong R.C."/>
            <person name="Putra M."/>
            <person name="Sireger I.Z."/>
            <person name="Indrioko S."/>
            <person name="Kosugi Y."/>
            <person name="Izuno A."/>
            <person name="Isagi Y."/>
            <person name="Lee S.L."/>
            <person name="Shimizu K.K."/>
        </authorList>
    </citation>
    <scope>NUCLEOTIDE SEQUENCE [LARGE SCALE GENOMIC DNA]</scope>
    <source>
        <strain evidence="2">214</strain>
    </source>
</reference>
<evidence type="ECO:0000256" key="1">
    <source>
        <dbReference type="SAM" id="MobiDB-lite"/>
    </source>
</evidence>